<gene>
    <name evidence="2" type="ORF">NQ314_010997</name>
</gene>
<comment type="caution">
    <text evidence="2">The sequence shown here is derived from an EMBL/GenBank/DDBJ whole genome shotgun (WGS) entry which is preliminary data.</text>
</comment>
<keyword evidence="1" id="KW-1133">Transmembrane helix</keyword>
<protein>
    <submittedName>
        <fullName evidence="2">Uncharacterized protein</fullName>
    </submittedName>
</protein>
<accession>A0AAV8XN71</accession>
<evidence type="ECO:0000313" key="2">
    <source>
        <dbReference type="EMBL" id="KAJ8939793.1"/>
    </source>
</evidence>
<dbReference type="EMBL" id="JANEYF010003049">
    <property type="protein sequence ID" value="KAJ8939793.1"/>
    <property type="molecule type" value="Genomic_DNA"/>
</dbReference>
<organism evidence="2 3">
    <name type="scientific">Rhamnusium bicolor</name>
    <dbReference type="NCBI Taxonomy" id="1586634"/>
    <lineage>
        <taxon>Eukaryota</taxon>
        <taxon>Metazoa</taxon>
        <taxon>Ecdysozoa</taxon>
        <taxon>Arthropoda</taxon>
        <taxon>Hexapoda</taxon>
        <taxon>Insecta</taxon>
        <taxon>Pterygota</taxon>
        <taxon>Neoptera</taxon>
        <taxon>Endopterygota</taxon>
        <taxon>Coleoptera</taxon>
        <taxon>Polyphaga</taxon>
        <taxon>Cucujiformia</taxon>
        <taxon>Chrysomeloidea</taxon>
        <taxon>Cerambycidae</taxon>
        <taxon>Lepturinae</taxon>
        <taxon>Rhagiini</taxon>
        <taxon>Rhamnusium</taxon>
    </lineage>
</organism>
<keyword evidence="1" id="KW-0812">Transmembrane</keyword>
<sequence>MVVHVWVVAAIIFVSNLVPAWYLGIVHQRGVLDVMEPLQEISLKKSRRHTFVVFNALPFNTILQVKKLVEYKQT</sequence>
<reference evidence="2" key="1">
    <citation type="journal article" date="2023" name="Insect Mol. Biol.">
        <title>Genome sequencing provides insights into the evolution of gene families encoding plant cell wall-degrading enzymes in longhorned beetles.</title>
        <authorList>
            <person name="Shin N.R."/>
            <person name="Okamura Y."/>
            <person name="Kirsch R."/>
            <person name="Pauchet Y."/>
        </authorList>
    </citation>
    <scope>NUCLEOTIDE SEQUENCE</scope>
    <source>
        <strain evidence="2">RBIC_L_NR</strain>
    </source>
</reference>
<dbReference type="AlphaFoldDB" id="A0AAV8XN71"/>
<keyword evidence="3" id="KW-1185">Reference proteome</keyword>
<evidence type="ECO:0000256" key="1">
    <source>
        <dbReference type="SAM" id="Phobius"/>
    </source>
</evidence>
<keyword evidence="1" id="KW-0472">Membrane</keyword>
<proteinExistence type="predicted"/>
<feature type="transmembrane region" description="Helical" evidence="1">
    <location>
        <begin position="6"/>
        <end position="25"/>
    </location>
</feature>
<dbReference type="Proteomes" id="UP001162156">
    <property type="component" value="Unassembled WGS sequence"/>
</dbReference>
<name>A0AAV8XN71_9CUCU</name>
<evidence type="ECO:0000313" key="3">
    <source>
        <dbReference type="Proteomes" id="UP001162156"/>
    </source>
</evidence>